<name>A0A2A4WWZ3_9GAMM</name>
<dbReference type="InterPro" id="IPR036388">
    <property type="entry name" value="WH-like_DNA-bd_sf"/>
</dbReference>
<reference evidence="6" key="1">
    <citation type="submission" date="2017-08" db="EMBL/GenBank/DDBJ databases">
        <title>A dynamic microbial community with high functional redundancy inhabits the cold, oxic subseafloor aquifer.</title>
        <authorList>
            <person name="Tully B.J."/>
            <person name="Wheat C.G."/>
            <person name="Glazer B.T."/>
            <person name="Huber J.A."/>
        </authorList>
    </citation>
    <scope>NUCLEOTIDE SEQUENCE [LARGE SCALE GENOMIC DNA]</scope>
</reference>
<dbReference type="AlphaFoldDB" id="A0A2A4WWZ3"/>
<accession>A0A2A4WWZ3</accession>
<organism evidence="5 6">
    <name type="scientific">SAR86 cluster bacterium</name>
    <dbReference type="NCBI Taxonomy" id="2030880"/>
    <lineage>
        <taxon>Bacteria</taxon>
        <taxon>Pseudomonadati</taxon>
        <taxon>Pseudomonadota</taxon>
        <taxon>Gammaproteobacteria</taxon>
        <taxon>SAR86 cluster</taxon>
    </lineage>
</organism>
<dbReference type="GO" id="GO:0045892">
    <property type="term" value="P:negative regulation of DNA-templated transcription"/>
    <property type="evidence" value="ECO:0007669"/>
    <property type="project" value="InterPro"/>
</dbReference>
<gene>
    <name evidence="5" type="ORF">COB20_14550</name>
</gene>
<dbReference type="GO" id="GO:0003677">
    <property type="term" value="F:DNA binding"/>
    <property type="evidence" value="ECO:0007669"/>
    <property type="project" value="UniProtKB-KW"/>
</dbReference>
<protein>
    <submittedName>
        <fullName evidence="5">TrmB family transcriptional regulator</fullName>
    </submittedName>
</protein>
<dbReference type="SUPFAM" id="SSF46785">
    <property type="entry name" value="Winged helix' DNA-binding domain"/>
    <property type="match status" value="1"/>
</dbReference>
<dbReference type="InterPro" id="IPR005650">
    <property type="entry name" value="BlaI_family"/>
</dbReference>
<keyword evidence="4" id="KW-0804">Transcription</keyword>
<evidence type="ECO:0000256" key="3">
    <source>
        <dbReference type="ARBA" id="ARBA00023125"/>
    </source>
</evidence>
<dbReference type="Gene3D" id="1.10.10.10">
    <property type="entry name" value="Winged helix-like DNA-binding domain superfamily/Winged helix DNA-binding domain"/>
    <property type="match status" value="1"/>
</dbReference>
<keyword evidence="2" id="KW-0805">Transcription regulation</keyword>
<comment type="similarity">
    <text evidence="1">Belongs to the BlaI transcriptional regulatory family.</text>
</comment>
<evidence type="ECO:0000313" key="5">
    <source>
        <dbReference type="EMBL" id="PCI74754.1"/>
    </source>
</evidence>
<evidence type="ECO:0000256" key="4">
    <source>
        <dbReference type="ARBA" id="ARBA00023163"/>
    </source>
</evidence>
<evidence type="ECO:0000313" key="6">
    <source>
        <dbReference type="Proteomes" id="UP000218767"/>
    </source>
</evidence>
<evidence type="ECO:0000256" key="2">
    <source>
        <dbReference type="ARBA" id="ARBA00023015"/>
    </source>
</evidence>
<sequence>MILGELEKLALNYFWTVSGADAKQVHEYFSEQRGGSLNTIQTTLDRLFKKGLLDRQKIGHAFHYSAANSRKAFIGQLILSVTQDFVSSDEDNLLAAFVSLSSDLDDQQLSELEATIREYESKKPDRGSKS</sequence>
<dbReference type="EMBL" id="NVUL01000094">
    <property type="protein sequence ID" value="PCI74754.1"/>
    <property type="molecule type" value="Genomic_DNA"/>
</dbReference>
<dbReference type="Proteomes" id="UP000218767">
    <property type="component" value="Unassembled WGS sequence"/>
</dbReference>
<dbReference type="InterPro" id="IPR036390">
    <property type="entry name" value="WH_DNA-bd_sf"/>
</dbReference>
<evidence type="ECO:0000256" key="1">
    <source>
        <dbReference type="ARBA" id="ARBA00011046"/>
    </source>
</evidence>
<dbReference type="Pfam" id="PF03965">
    <property type="entry name" value="Penicillinase_R"/>
    <property type="match status" value="1"/>
</dbReference>
<comment type="caution">
    <text evidence="5">The sequence shown here is derived from an EMBL/GenBank/DDBJ whole genome shotgun (WGS) entry which is preliminary data.</text>
</comment>
<keyword evidence="3" id="KW-0238">DNA-binding</keyword>
<proteinExistence type="inferred from homology"/>